<proteinExistence type="predicted"/>
<evidence type="ECO:0000313" key="1">
    <source>
        <dbReference type="EMBL" id="CAG8485488.1"/>
    </source>
</evidence>
<name>A0A9N8WKD1_9GLOM</name>
<dbReference type="EMBL" id="CAJVPV010001074">
    <property type="protein sequence ID" value="CAG8485488.1"/>
    <property type="molecule type" value="Genomic_DNA"/>
</dbReference>
<organism evidence="1 2">
    <name type="scientific">Acaulospora morrowiae</name>
    <dbReference type="NCBI Taxonomy" id="94023"/>
    <lineage>
        <taxon>Eukaryota</taxon>
        <taxon>Fungi</taxon>
        <taxon>Fungi incertae sedis</taxon>
        <taxon>Mucoromycota</taxon>
        <taxon>Glomeromycotina</taxon>
        <taxon>Glomeromycetes</taxon>
        <taxon>Diversisporales</taxon>
        <taxon>Acaulosporaceae</taxon>
        <taxon>Acaulospora</taxon>
    </lineage>
</organism>
<evidence type="ECO:0000313" key="2">
    <source>
        <dbReference type="Proteomes" id="UP000789342"/>
    </source>
</evidence>
<dbReference type="Proteomes" id="UP000789342">
    <property type="component" value="Unassembled WGS sequence"/>
</dbReference>
<accession>A0A9N8WKD1</accession>
<protein>
    <submittedName>
        <fullName evidence="1">10774_t:CDS:1</fullName>
    </submittedName>
</protein>
<comment type="caution">
    <text evidence="1">The sequence shown here is derived from an EMBL/GenBank/DDBJ whole genome shotgun (WGS) entry which is preliminary data.</text>
</comment>
<gene>
    <name evidence="1" type="ORF">AMORRO_LOCUS2519</name>
</gene>
<keyword evidence="2" id="KW-1185">Reference proteome</keyword>
<dbReference type="AlphaFoldDB" id="A0A9N8WKD1"/>
<reference evidence="1" key="1">
    <citation type="submission" date="2021-06" db="EMBL/GenBank/DDBJ databases">
        <authorList>
            <person name="Kallberg Y."/>
            <person name="Tangrot J."/>
            <person name="Rosling A."/>
        </authorList>
    </citation>
    <scope>NUCLEOTIDE SEQUENCE</scope>
    <source>
        <strain evidence="1">CL551</strain>
    </source>
</reference>
<sequence>MESNSTKAEVKANSQEIIVKDSPCFNKVSCLIKEEYKLNEDPKDEMLSTSCPGGTVKPAHIRKAITEFLGEKSTNGHKKSTKRDITISGCGHRLLSFPANLQLMNGTSEVKDNLVIEIRGGRNALVIDEGDQDQGGYDFIWHNRKSSFFRLIQLHTGEVIMQLKQAGDYAIGDIDDLR</sequence>